<reference evidence="1" key="1">
    <citation type="submission" date="2016-04" db="EMBL/GenBank/DDBJ databases">
        <authorList>
            <person name="Tabuchi Yagui T.R."/>
        </authorList>
    </citation>
    <scope>NUCLEOTIDE SEQUENCE [LARGE SCALE GENOMIC DNA]</scope>
    <source>
        <strain evidence="1">NIES-26</strain>
    </source>
</reference>
<evidence type="ECO:0000313" key="1">
    <source>
        <dbReference type="EMBL" id="RCJ37920.1"/>
    </source>
</evidence>
<organism evidence="1 2">
    <name type="scientific">Nostoc minutum NIES-26</name>
    <dbReference type="NCBI Taxonomy" id="1844469"/>
    <lineage>
        <taxon>Bacteria</taxon>
        <taxon>Bacillati</taxon>
        <taxon>Cyanobacteriota</taxon>
        <taxon>Cyanophyceae</taxon>
        <taxon>Nostocales</taxon>
        <taxon>Nostocaceae</taxon>
        <taxon>Nostoc</taxon>
    </lineage>
</organism>
<accession>A0A367RQC9</accession>
<gene>
    <name evidence="1" type="ORF">A6770_14120</name>
</gene>
<comment type="caution">
    <text evidence="1">The sequence shown here is derived from an EMBL/GenBank/DDBJ whole genome shotgun (WGS) entry which is preliminary data.</text>
</comment>
<sequence>MFCHCKRSEAIAKTEIATLREGSAYVVPPLYETLRERNDILHLIMSTYLKKNELSSNPLPSCLIPMIEFYLAFKSLSIYLGTI</sequence>
<evidence type="ECO:0000313" key="2">
    <source>
        <dbReference type="Proteomes" id="UP000252107"/>
    </source>
</evidence>
<keyword evidence="2" id="KW-1185">Reference proteome</keyword>
<dbReference type="EMBL" id="LXQD01000109">
    <property type="protein sequence ID" value="RCJ37920.1"/>
    <property type="molecule type" value="Genomic_DNA"/>
</dbReference>
<dbReference type="AlphaFoldDB" id="A0A367RQC9"/>
<protein>
    <submittedName>
        <fullName evidence="1">Uncharacterized protein</fullName>
    </submittedName>
</protein>
<proteinExistence type="predicted"/>
<dbReference type="Proteomes" id="UP000252107">
    <property type="component" value="Unassembled WGS sequence"/>
</dbReference>
<name>A0A367RQC9_9NOSO</name>